<dbReference type="InterPro" id="IPR010249">
    <property type="entry name" value="BchJ"/>
</dbReference>
<dbReference type="GO" id="GO:0015979">
    <property type="term" value="P:photosynthesis"/>
    <property type="evidence" value="ECO:0007669"/>
    <property type="project" value="InterPro"/>
</dbReference>
<dbReference type="STRING" id="83401.SAMN05421742_102182"/>
<dbReference type="PANTHER" id="PTHR35090">
    <property type="entry name" value="DNA-DIRECTED RNA POLYMERASE SUBUNIT I"/>
    <property type="match status" value="1"/>
</dbReference>
<evidence type="ECO:0000313" key="2">
    <source>
        <dbReference type="EMBL" id="SDG70775.1"/>
    </source>
</evidence>
<sequence length="205" mass="21670">MDHPMTQPADTVARIGPNAIIQVAQALAADPGPEVRDRLLTAAGLTHYLDRLPEAMVPESEVSALQAALGRELGTNKAAEVNRRAGAATAAYLLAHRIPRPAQVVLKALPAGPAAAILLKAVGKHAWTFAGSGTFSYRTGQPVSIDIAHCPICRDQQADGPVCDFYTATFETLFRTLVHPRTTATQTTCRAAGAPSCTFSLSWTT</sequence>
<accession>A0A1G7WFG1</accession>
<dbReference type="Proteomes" id="UP000217076">
    <property type="component" value="Unassembled WGS sequence"/>
</dbReference>
<reference evidence="3" key="1">
    <citation type="submission" date="2016-10" db="EMBL/GenBank/DDBJ databases">
        <authorList>
            <person name="Varghese N."/>
            <person name="Submissions S."/>
        </authorList>
    </citation>
    <scope>NUCLEOTIDE SEQUENCE [LARGE SCALE GENOMIC DNA]</scope>
    <source>
        <strain evidence="3">930I</strain>
    </source>
</reference>
<dbReference type="SMART" id="SM00989">
    <property type="entry name" value="V4R"/>
    <property type="match status" value="1"/>
</dbReference>
<dbReference type="PANTHER" id="PTHR35090:SF1">
    <property type="entry name" value="SLR0144 PROTEIN"/>
    <property type="match status" value="1"/>
</dbReference>
<organism evidence="2 3">
    <name type="scientific">Roseospirillum parvum</name>
    <dbReference type="NCBI Taxonomy" id="83401"/>
    <lineage>
        <taxon>Bacteria</taxon>
        <taxon>Pseudomonadati</taxon>
        <taxon>Pseudomonadota</taxon>
        <taxon>Alphaproteobacteria</taxon>
        <taxon>Rhodospirillales</taxon>
        <taxon>Rhodospirillaceae</taxon>
        <taxon>Roseospirillum</taxon>
    </lineage>
</organism>
<feature type="domain" description="4-vinyl reductase 4VR" evidence="1">
    <location>
        <begin position="142"/>
        <end position="203"/>
    </location>
</feature>
<dbReference type="Gene3D" id="3.30.1380.20">
    <property type="entry name" value="Trafficking protein particle complex subunit 3"/>
    <property type="match status" value="1"/>
</dbReference>
<proteinExistence type="predicted"/>
<dbReference type="InterPro" id="IPR004096">
    <property type="entry name" value="V4R"/>
</dbReference>
<dbReference type="GO" id="GO:0030494">
    <property type="term" value="P:bacteriochlorophyll biosynthetic process"/>
    <property type="evidence" value="ECO:0007669"/>
    <property type="project" value="InterPro"/>
</dbReference>
<dbReference type="InterPro" id="IPR024096">
    <property type="entry name" value="NO_sig/Golgi_transp_ligand-bd"/>
</dbReference>
<dbReference type="Pfam" id="PF02830">
    <property type="entry name" value="V4R"/>
    <property type="match status" value="1"/>
</dbReference>
<dbReference type="EMBL" id="FNCV01000002">
    <property type="protein sequence ID" value="SDG70775.1"/>
    <property type="molecule type" value="Genomic_DNA"/>
</dbReference>
<name>A0A1G7WFG1_9PROT</name>
<dbReference type="AlphaFoldDB" id="A0A1G7WFG1"/>
<keyword evidence="3" id="KW-1185">Reference proteome</keyword>
<protein>
    <submittedName>
        <fullName evidence="2">Divinyl protochlorophyllide a 8-vinyl-reductase</fullName>
    </submittedName>
</protein>
<dbReference type="NCBIfam" id="TIGR02019">
    <property type="entry name" value="BchJ"/>
    <property type="match status" value="1"/>
</dbReference>
<evidence type="ECO:0000259" key="1">
    <source>
        <dbReference type="SMART" id="SM00989"/>
    </source>
</evidence>
<evidence type="ECO:0000313" key="3">
    <source>
        <dbReference type="Proteomes" id="UP000217076"/>
    </source>
</evidence>
<dbReference type="SUPFAM" id="SSF111126">
    <property type="entry name" value="Ligand-binding domain in the NO signalling and Golgi transport"/>
    <property type="match status" value="1"/>
</dbReference>
<gene>
    <name evidence="2" type="ORF">SAMN05421742_102182</name>
</gene>